<reference evidence="1 2" key="1">
    <citation type="submission" date="2016-12" db="EMBL/GenBank/DDBJ databases">
        <title>Complete genome sequence of Clostridium kluyveri JZZ isolated from the pit mud of a Chinese flavor liquor-making factory.</title>
        <authorList>
            <person name="Wang Y."/>
        </authorList>
    </citation>
    <scope>NUCLEOTIDE SEQUENCE [LARGE SCALE GENOMIC DNA]</scope>
    <source>
        <strain evidence="1 2">JZZ</strain>
    </source>
</reference>
<name>A0A1L5FCY7_CLOKL</name>
<protein>
    <recommendedName>
        <fullName evidence="3">Recombinase</fullName>
    </recommendedName>
</protein>
<dbReference type="Proteomes" id="UP000184604">
    <property type="component" value="Chromosome"/>
</dbReference>
<evidence type="ECO:0000313" key="1">
    <source>
        <dbReference type="EMBL" id="APM40878.1"/>
    </source>
</evidence>
<dbReference type="AlphaFoldDB" id="A0A1L5FCY7"/>
<accession>A0A1L5FCY7</accession>
<dbReference type="EMBL" id="CP018335">
    <property type="protein sequence ID" value="APM40878.1"/>
    <property type="molecule type" value="Genomic_DNA"/>
</dbReference>
<organism evidence="1 2">
    <name type="scientific">Clostridium kluyveri</name>
    <dbReference type="NCBI Taxonomy" id="1534"/>
    <lineage>
        <taxon>Bacteria</taxon>
        <taxon>Bacillati</taxon>
        <taxon>Bacillota</taxon>
        <taxon>Clostridia</taxon>
        <taxon>Eubacteriales</taxon>
        <taxon>Clostridiaceae</taxon>
        <taxon>Clostridium</taxon>
    </lineage>
</organism>
<evidence type="ECO:0000313" key="2">
    <source>
        <dbReference type="Proteomes" id="UP000184604"/>
    </source>
</evidence>
<evidence type="ECO:0008006" key="3">
    <source>
        <dbReference type="Google" id="ProtNLM"/>
    </source>
</evidence>
<gene>
    <name evidence="1" type="ORF">BS101_20285</name>
</gene>
<sequence>MGKWRKGLQSENVLLKYKMNQFIKILEKVEPIEEFNMDLFFRIVEKMTVFEREKIIVSLLDGSDVEIVIE</sequence>
<proteinExistence type="predicted"/>